<dbReference type="PANTHER" id="PTHR44196:SF1">
    <property type="entry name" value="DEHYDROGENASE_REDUCTASE SDR FAMILY MEMBER 7B"/>
    <property type="match status" value="1"/>
</dbReference>
<dbReference type="RefSeq" id="WP_179983872.1">
    <property type="nucleotide sequence ID" value="NZ_LR812090.1"/>
</dbReference>
<dbReference type="AlphaFoldDB" id="A0A6T9Y2L5"/>
<gene>
    <name evidence="4" type="ORF">ALFOR1_31517</name>
</gene>
<dbReference type="Pfam" id="PF00106">
    <property type="entry name" value="adh_short"/>
    <property type="match status" value="1"/>
</dbReference>
<dbReference type="CDD" id="cd05233">
    <property type="entry name" value="SDR_c"/>
    <property type="match status" value="1"/>
</dbReference>
<evidence type="ECO:0000256" key="1">
    <source>
        <dbReference type="ARBA" id="ARBA00006484"/>
    </source>
</evidence>
<dbReference type="SUPFAM" id="SSF51735">
    <property type="entry name" value="NAD(P)-binding Rossmann-fold domains"/>
    <property type="match status" value="1"/>
</dbReference>
<comment type="similarity">
    <text evidence="1 3">Belongs to the short-chain dehydrogenases/reductases (SDR) family.</text>
</comment>
<accession>A0A6T9Y2L5</accession>
<dbReference type="GO" id="GO:0016491">
    <property type="term" value="F:oxidoreductase activity"/>
    <property type="evidence" value="ECO:0007669"/>
    <property type="project" value="UniProtKB-KW"/>
</dbReference>
<dbReference type="InterPro" id="IPR036291">
    <property type="entry name" value="NAD(P)-bd_dom_sf"/>
</dbReference>
<dbReference type="InterPro" id="IPR020904">
    <property type="entry name" value="Sc_DH/Rdtase_CS"/>
</dbReference>
<reference evidence="4 5" key="1">
    <citation type="submission" date="2020-06" db="EMBL/GenBank/DDBJ databases">
        <authorList>
            <person name="Duchaud E."/>
        </authorList>
    </citation>
    <scope>NUCLEOTIDE SEQUENCE [LARGE SCALE GENOMIC DNA]</scope>
    <source>
        <strain evidence="4">Alteromonas fortis</strain>
    </source>
</reference>
<evidence type="ECO:0000313" key="5">
    <source>
        <dbReference type="Proteomes" id="UP000509458"/>
    </source>
</evidence>
<dbReference type="PANTHER" id="PTHR44196">
    <property type="entry name" value="DEHYDROGENASE/REDUCTASE SDR FAMILY MEMBER 7B"/>
    <property type="match status" value="1"/>
</dbReference>
<sequence length="233" mass="25917">MDKKKHILITGASSGIGQALAQQIANESFLLSLCGRNEEKLQKTLALLPDKRIYSESFCLTNKKHTEGFIKRAIKTHGDIDVLVNCAGLNNVRKAGIETELSELDWLMEVNCYAPIHCMQTVVPAMQSRKLGTVINVLSTACHFSNPGIAAYTASKAALDAYTKVMRKELRKDNIKMLSVYPGGVDTPFREAERPEYLKAEDVAEAIFNLMLTAEHAHVHELIIRPQSEENFS</sequence>
<name>A0A6T9Y2L5_ALTMA</name>
<proteinExistence type="inferred from homology"/>
<evidence type="ECO:0000313" key="4">
    <source>
        <dbReference type="EMBL" id="CAB9494526.1"/>
    </source>
</evidence>
<dbReference type="InterPro" id="IPR002347">
    <property type="entry name" value="SDR_fam"/>
</dbReference>
<dbReference type="GO" id="GO:0016020">
    <property type="term" value="C:membrane"/>
    <property type="evidence" value="ECO:0007669"/>
    <property type="project" value="TreeGrafter"/>
</dbReference>
<keyword evidence="2" id="KW-0560">Oxidoreductase</keyword>
<dbReference type="Gene3D" id="3.40.50.720">
    <property type="entry name" value="NAD(P)-binding Rossmann-like Domain"/>
    <property type="match status" value="1"/>
</dbReference>
<dbReference type="PRINTS" id="PR00080">
    <property type="entry name" value="SDRFAMILY"/>
</dbReference>
<protein>
    <submittedName>
        <fullName evidence="4">NADP-dependent 3-hydroxy acid dehydrogenase YdfG</fullName>
    </submittedName>
</protein>
<dbReference type="PROSITE" id="PS00061">
    <property type="entry name" value="ADH_SHORT"/>
    <property type="match status" value="1"/>
</dbReference>
<dbReference type="PRINTS" id="PR00081">
    <property type="entry name" value="GDHRDH"/>
</dbReference>
<dbReference type="EMBL" id="LR812090">
    <property type="protein sequence ID" value="CAB9494526.1"/>
    <property type="molecule type" value="Genomic_DNA"/>
</dbReference>
<organism evidence="4 5">
    <name type="scientific">Alteromonas macleodii</name>
    <name type="common">Pseudoalteromonas macleodii</name>
    <dbReference type="NCBI Taxonomy" id="28108"/>
    <lineage>
        <taxon>Bacteria</taxon>
        <taxon>Pseudomonadati</taxon>
        <taxon>Pseudomonadota</taxon>
        <taxon>Gammaproteobacteria</taxon>
        <taxon>Alteromonadales</taxon>
        <taxon>Alteromonadaceae</taxon>
        <taxon>Alteromonas/Salinimonas group</taxon>
        <taxon>Alteromonas</taxon>
    </lineage>
</organism>
<evidence type="ECO:0000256" key="2">
    <source>
        <dbReference type="ARBA" id="ARBA00023002"/>
    </source>
</evidence>
<dbReference type="Proteomes" id="UP000509458">
    <property type="component" value="Chromosome"/>
</dbReference>
<evidence type="ECO:0000256" key="3">
    <source>
        <dbReference type="RuleBase" id="RU000363"/>
    </source>
</evidence>